<dbReference type="EMBL" id="CP003989">
    <property type="protein sequence ID" value="AGA32648.1"/>
    <property type="molecule type" value="Genomic_DNA"/>
</dbReference>
<dbReference type="SUPFAM" id="SSF54631">
    <property type="entry name" value="CBS-domain pair"/>
    <property type="match status" value="1"/>
</dbReference>
<dbReference type="InterPro" id="IPR046342">
    <property type="entry name" value="CBS_dom_sf"/>
</dbReference>
<evidence type="ECO:0000313" key="5">
    <source>
        <dbReference type="Proteomes" id="UP000010809"/>
    </source>
</evidence>
<accession>L0DUE2</accession>
<dbReference type="Proteomes" id="UP000010809">
    <property type="component" value="Chromosome"/>
</dbReference>
<evidence type="ECO:0000256" key="2">
    <source>
        <dbReference type="PROSITE-ProRule" id="PRU00703"/>
    </source>
</evidence>
<dbReference type="PROSITE" id="PS51371">
    <property type="entry name" value="CBS"/>
    <property type="match status" value="2"/>
</dbReference>
<dbReference type="Pfam" id="PF00571">
    <property type="entry name" value="CBS"/>
    <property type="match status" value="2"/>
</dbReference>
<name>L0DUE2_THIND</name>
<dbReference type="CDD" id="cd04586">
    <property type="entry name" value="CBS_pair_BON_assoc"/>
    <property type="match status" value="1"/>
</dbReference>
<dbReference type="HOGENOM" id="CLU_040681_9_2_6"/>
<organism evidence="4 5">
    <name type="scientific">Thioalkalivibrio nitratireducens (strain DSM 14787 / UNIQEM 213 / ALEN2)</name>
    <dbReference type="NCBI Taxonomy" id="1255043"/>
    <lineage>
        <taxon>Bacteria</taxon>
        <taxon>Pseudomonadati</taxon>
        <taxon>Pseudomonadota</taxon>
        <taxon>Gammaproteobacteria</taxon>
        <taxon>Chromatiales</taxon>
        <taxon>Ectothiorhodospiraceae</taxon>
        <taxon>Thioalkalivibrio</taxon>
    </lineage>
</organism>
<dbReference type="RefSeq" id="WP_015257789.1">
    <property type="nucleotide sequence ID" value="NC_019902.2"/>
</dbReference>
<dbReference type="PANTHER" id="PTHR43080">
    <property type="entry name" value="CBS DOMAIN-CONTAINING PROTEIN CBSX3, MITOCHONDRIAL"/>
    <property type="match status" value="1"/>
</dbReference>
<evidence type="ECO:0000256" key="1">
    <source>
        <dbReference type="ARBA" id="ARBA00023122"/>
    </source>
</evidence>
<evidence type="ECO:0000259" key="3">
    <source>
        <dbReference type="PROSITE" id="PS51371"/>
    </source>
</evidence>
<gene>
    <name evidence="4" type="ordered locus">TVNIR_0961</name>
</gene>
<keyword evidence="1 2" id="KW-0129">CBS domain</keyword>
<dbReference type="KEGG" id="tni:TVNIR_0961"/>
<dbReference type="InterPro" id="IPR000644">
    <property type="entry name" value="CBS_dom"/>
</dbReference>
<keyword evidence="5" id="KW-1185">Reference proteome</keyword>
<dbReference type="PANTHER" id="PTHR43080:SF2">
    <property type="entry name" value="CBS DOMAIN-CONTAINING PROTEIN"/>
    <property type="match status" value="1"/>
</dbReference>
<dbReference type="SMART" id="SM00116">
    <property type="entry name" value="CBS"/>
    <property type="match status" value="2"/>
</dbReference>
<sequence>MRVRELMTPAPVTVPSEMPVDALVDLLVERRVNGVPVVDADGVLLGMVTTGDLIHRVADARVEDRGSFWRESFYKSVFRPNGPEPNPAEGATAAEVMSRNPAFVAPSDDMAVAARLLIEHRVKSLPVLDNGRLVGMISRLDLLRCLRAHPECCNPFLRHD</sequence>
<dbReference type="AlphaFoldDB" id="L0DUE2"/>
<feature type="domain" description="CBS" evidence="3">
    <location>
        <begin position="97"/>
        <end position="156"/>
    </location>
</feature>
<dbReference type="STRING" id="1255043.TVNIR_0961"/>
<dbReference type="OrthoDB" id="9790355at2"/>
<dbReference type="Gene3D" id="3.10.580.10">
    <property type="entry name" value="CBS-domain"/>
    <property type="match status" value="1"/>
</dbReference>
<proteinExistence type="predicted"/>
<dbReference type="PATRIC" id="fig|1255043.3.peg.967"/>
<evidence type="ECO:0000313" key="4">
    <source>
        <dbReference type="EMBL" id="AGA32648.1"/>
    </source>
</evidence>
<reference evidence="4" key="1">
    <citation type="submission" date="2015-12" db="EMBL/GenBank/DDBJ databases">
        <authorList>
            <person name="Tikhonova T.V."/>
            <person name="Pavlov A.R."/>
            <person name="Beletsky A.V."/>
            <person name="Mardanov A.V."/>
            <person name="Sorokin D.Y."/>
            <person name="Ravin N.V."/>
            <person name="Popov V.O."/>
        </authorList>
    </citation>
    <scope>NUCLEOTIDE SEQUENCE</scope>
    <source>
        <strain evidence="4">DSM 14787</strain>
    </source>
</reference>
<feature type="domain" description="CBS" evidence="3">
    <location>
        <begin position="7"/>
        <end position="63"/>
    </location>
</feature>
<dbReference type="InterPro" id="IPR051257">
    <property type="entry name" value="Diverse_CBS-Domain"/>
</dbReference>
<protein>
    <submittedName>
        <fullName evidence="4">CBS domain protein</fullName>
    </submittedName>
</protein>
<dbReference type="eggNOG" id="COG0517">
    <property type="taxonomic scope" value="Bacteria"/>
</dbReference>